<feature type="region of interest" description="Disordered" evidence="1">
    <location>
        <begin position="153"/>
        <end position="176"/>
    </location>
</feature>
<dbReference type="STRING" id="400727.A0A2T7P6S9"/>
<evidence type="ECO:0000313" key="3">
    <source>
        <dbReference type="EMBL" id="PVD29132.1"/>
    </source>
</evidence>
<dbReference type="AlphaFoldDB" id="A0A2T7P6S9"/>
<dbReference type="Pfam" id="PF00226">
    <property type="entry name" value="DnaJ"/>
    <property type="match status" value="1"/>
</dbReference>
<evidence type="ECO:0000259" key="2">
    <source>
        <dbReference type="PROSITE" id="PS50076"/>
    </source>
</evidence>
<feature type="domain" description="J" evidence="2">
    <location>
        <begin position="78"/>
        <end position="136"/>
    </location>
</feature>
<dbReference type="SUPFAM" id="SSF46565">
    <property type="entry name" value="Chaperone J-domain"/>
    <property type="match status" value="1"/>
</dbReference>
<dbReference type="Gene3D" id="1.10.287.110">
    <property type="entry name" value="DnaJ domain"/>
    <property type="match status" value="1"/>
</dbReference>
<evidence type="ECO:0000313" key="4">
    <source>
        <dbReference type="Proteomes" id="UP000245119"/>
    </source>
</evidence>
<dbReference type="CDD" id="cd06257">
    <property type="entry name" value="DnaJ"/>
    <property type="match status" value="1"/>
</dbReference>
<proteinExistence type="predicted"/>
<dbReference type="Proteomes" id="UP000245119">
    <property type="component" value="Linkage Group LG6"/>
</dbReference>
<dbReference type="PANTHER" id="PTHR15606:SF4">
    <property type="entry name" value="DNAJ HOMOLOG SUBFAMILY C MEMBER 8"/>
    <property type="match status" value="1"/>
</dbReference>
<dbReference type="InterPro" id="IPR042858">
    <property type="entry name" value="DNAJC8"/>
</dbReference>
<dbReference type="PANTHER" id="PTHR15606">
    <property type="entry name" value="DNAJ HOMOLOG SUBFAMILY C MEMBER 8/LIPOPOLYSACCHARIDE SPECIFIC RESPONSE-7-RELATED"/>
    <property type="match status" value="1"/>
</dbReference>
<feature type="compositionally biased region" description="Basic and acidic residues" evidence="1">
    <location>
        <begin position="163"/>
        <end position="176"/>
    </location>
</feature>
<feature type="compositionally biased region" description="Basic and acidic residues" evidence="1">
    <location>
        <begin position="202"/>
        <end position="243"/>
    </location>
</feature>
<dbReference type="GO" id="GO:0005634">
    <property type="term" value="C:nucleus"/>
    <property type="evidence" value="ECO:0007669"/>
    <property type="project" value="TreeGrafter"/>
</dbReference>
<dbReference type="OrthoDB" id="342454at2759"/>
<dbReference type="PRINTS" id="PR00625">
    <property type="entry name" value="JDOMAIN"/>
</dbReference>
<sequence length="268" mass="31393">MATTSSGWEASSADNNTDTASPESNEDQKSDDFVTEKNEDFDQFYQEVKAIEHRDSVLTCKQQIDRLTRPGATYFNLNPFDVLCIDPDTPLADIKKKYRQMSILVHPDKNPEDIERSQKAFEAVNKAYKTLENEEGLKRCVEIVEEAKTRTNEMIKQKKKQLKKEGKPQEIPEDHPDKYKHAVYVQTCKLFADLERLRQERETKEMHERKRKAEAEAEEAERQELEKEWKKNYEESRTGRVDSWRSWSKGGKKSKGSFRPPKVKTENR</sequence>
<comment type="caution">
    <text evidence="3">The sequence shown here is derived from an EMBL/GenBank/DDBJ whole genome shotgun (WGS) entry which is preliminary data.</text>
</comment>
<dbReference type="InterPro" id="IPR036869">
    <property type="entry name" value="J_dom_sf"/>
</dbReference>
<feature type="region of interest" description="Disordered" evidence="1">
    <location>
        <begin position="202"/>
        <end position="268"/>
    </location>
</feature>
<dbReference type="InterPro" id="IPR001623">
    <property type="entry name" value="DnaJ_domain"/>
</dbReference>
<evidence type="ECO:0000256" key="1">
    <source>
        <dbReference type="SAM" id="MobiDB-lite"/>
    </source>
</evidence>
<organism evidence="3 4">
    <name type="scientific">Pomacea canaliculata</name>
    <name type="common">Golden apple snail</name>
    <dbReference type="NCBI Taxonomy" id="400727"/>
    <lineage>
        <taxon>Eukaryota</taxon>
        <taxon>Metazoa</taxon>
        <taxon>Spiralia</taxon>
        <taxon>Lophotrochozoa</taxon>
        <taxon>Mollusca</taxon>
        <taxon>Gastropoda</taxon>
        <taxon>Caenogastropoda</taxon>
        <taxon>Architaenioglossa</taxon>
        <taxon>Ampullarioidea</taxon>
        <taxon>Ampullariidae</taxon>
        <taxon>Pomacea</taxon>
    </lineage>
</organism>
<protein>
    <recommendedName>
        <fullName evidence="2">J domain-containing protein</fullName>
    </recommendedName>
</protein>
<gene>
    <name evidence="3" type="ORF">C0Q70_11729</name>
</gene>
<dbReference type="EMBL" id="PZQS01000006">
    <property type="protein sequence ID" value="PVD29132.1"/>
    <property type="molecule type" value="Genomic_DNA"/>
</dbReference>
<reference evidence="3 4" key="1">
    <citation type="submission" date="2018-04" db="EMBL/GenBank/DDBJ databases">
        <title>The genome of golden apple snail Pomacea canaliculata provides insight into stress tolerance and invasive adaptation.</title>
        <authorList>
            <person name="Liu C."/>
            <person name="Liu B."/>
            <person name="Ren Y."/>
            <person name="Zhang Y."/>
            <person name="Wang H."/>
            <person name="Li S."/>
            <person name="Jiang F."/>
            <person name="Yin L."/>
            <person name="Zhang G."/>
            <person name="Qian W."/>
            <person name="Fan W."/>
        </authorList>
    </citation>
    <scope>NUCLEOTIDE SEQUENCE [LARGE SCALE GENOMIC DNA]</scope>
    <source>
        <strain evidence="3">SZHN2017</strain>
        <tissue evidence="3">Muscle</tissue>
    </source>
</reference>
<keyword evidence="4" id="KW-1185">Reference proteome</keyword>
<feature type="region of interest" description="Disordered" evidence="1">
    <location>
        <begin position="1"/>
        <end position="36"/>
    </location>
</feature>
<accession>A0A2T7P6S9</accession>
<name>A0A2T7P6S9_POMCA</name>
<dbReference type="OMA" id="EIVNKAW"/>
<dbReference type="FunFam" id="1.10.287.110:FF:000158">
    <property type="entry name" value="dnaJ homolog subfamily C member 8"/>
    <property type="match status" value="1"/>
</dbReference>
<dbReference type="SMART" id="SM00271">
    <property type="entry name" value="DnaJ"/>
    <property type="match status" value="1"/>
</dbReference>
<feature type="compositionally biased region" description="Polar residues" evidence="1">
    <location>
        <begin position="1"/>
        <end position="23"/>
    </location>
</feature>
<feature type="compositionally biased region" description="Basic and acidic residues" evidence="1">
    <location>
        <begin position="26"/>
        <end position="36"/>
    </location>
</feature>
<dbReference type="PROSITE" id="PS50076">
    <property type="entry name" value="DNAJ_2"/>
    <property type="match status" value="1"/>
</dbReference>